<organism evidence="2">
    <name type="scientific">Neobodo designis</name>
    <name type="common">Flagellated protozoan</name>
    <name type="synonym">Bodo designis</name>
    <dbReference type="NCBI Taxonomy" id="312471"/>
    <lineage>
        <taxon>Eukaryota</taxon>
        <taxon>Discoba</taxon>
        <taxon>Euglenozoa</taxon>
        <taxon>Kinetoplastea</taxon>
        <taxon>Metakinetoplastina</taxon>
        <taxon>Neobodonida</taxon>
        <taxon>Neobodo</taxon>
    </lineage>
</organism>
<evidence type="ECO:0000313" key="2">
    <source>
        <dbReference type="EMBL" id="CAD9096829.1"/>
    </source>
</evidence>
<feature type="compositionally biased region" description="Low complexity" evidence="1">
    <location>
        <begin position="144"/>
        <end position="157"/>
    </location>
</feature>
<dbReference type="AlphaFoldDB" id="A0A7S1L873"/>
<reference evidence="2" key="1">
    <citation type="submission" date="2021-01" db="EMBL/GenBank/DDBJ databases">
        <authorList>
            <person name="Corre E."/>
            <person name="Pelletier E."/>
            <person name="Niang G."/>
            <person name="Scheremetjew M."/>
            <person name="Finn R."/>
            <person name="Kale V."/>
            <person name="Holt S."/>
            <person name="Cochrane G."/>
            <person name="Meng A."/>
            <person name="Brown T."/>
            <person name="Cohen L."/>
        </authorList>
    </citation>
    <scope>NUCLEOTIDE SEQUENCE</scope>
    <source>
        <strain evidence="2">CCAP 1951/1</strain>
    </source>
</reference>
<sequence length="214" mass="22806">MFVSTPGHSGGTPVPSKVMHHVARQLGKRLALAGWVPPAASAVAADPTLAEEAHRASLAAFDRAPAKMFVEVVKTLRDLWRSMCSGKPEIERGLALIENDYIEAAVAASTCVDGAPPNAVVSLMVAFVEPPTVDPAVLAKAMSSVAASSAPHPSQQSRNRHGGGGRGGGGQGQRRHEQQRRPREHSHDDRRHRPQHRSEGLFPAPKHGLLPPPR</sequence>
<protein>
    <submittedName>
        <fullName evidence="2">Uncharacterized protein</fullName>
    </submittedName>
</protein>
<feature type="region of interest" description="Disordered" evidence="1">
    <location>
        <begin position="144"/>
        <end position="214"/>
    </location>
</feature>
<evidence type="ECO:0000256" key="1">
    <source>
        <dbReference type="SAM" id="MobiDB-lite"/>
    </source>
</evidence>
<dbReference type="EMBL" id="HBGF01007328">
    <property type="protein sequence ID" value="CAD9096829.1"/>
    <property type="molecule type" value="Transcribed_RNA"/>
</dbReference>
<proteinExistence type="predicted"/>
<gene>
    <name evidence="2" type="ORF">NDES1114_LOCUS4953</name>
</gene>
<name>A0A7S1L873_NEODS</name>
<feature type="compositionally biased region" description="Basic and acidic residues" evidence="1">
    <location>
        <begin position="174"/>
        <end position="199"/>
    </location>
</feature>
<accession>A0A7S1L873</accession>